<dbReference type="EMBL" id="CP025583">
    <property type="protein sequence ID" value="AUM74004.1"/>
    <property type="molecule type" value="Genomic_DNA"/>
</dbReference>
<organism evidence="2 3">
    <name type="scientific">Paracoccus jeotgali</name>
    <dbReference type="NCBI Taxonomy" id="2065379"/>
    <lineage>
        <taxon>Bacteria</taxon>
        <taxon>Pseudomonadati</taxon>
        <taxon>Pseudomonadota</taxon>
        <taxon>Alphaproteobacteria</taxon>
        <taxon>Rhodobacterales</taxon>
        <taxon>Paracoccaceae</taxon>
        <taxon>Paracoccus</taxon>
    </lineage>
</organism>
<dbReference type="KEGG" id="paru:CYR75_06745"/>
<dbReference type="AlphaFoldDB" id="A0A2K9MEH0"/>
<accession>A0A2K9MEH0</accession>
<protein>
    <submittedName>
        <fullName evidence="2">Uncharacterized protein</fullName>
    </submittedName>
</protein>
<feature type="coiled-coil region" evidence="1">
    <location>
        <begin position="91"/>
        <end position="139"/>
    </location>
</feature>
<sequence>MTPNGSPAPDTAIPSTATLAQTRALQLLDRLIDQQLETREISSETLATLRPLTSLLDLLARPQDQSTELGRQLAESLSQLAFSASETAHQVKDLRAEIRSMTAVLDGLTKAVTQLQDGQKKLAAKLGRLDQKLDQLTRDLFEDPPASDNS</sequence>
<proteinExistence type="predicted"/>
<keyword evidence="3" id="KW-1185">Reference proteome</keyword>
<name>A0A2K9MEH0_9RHOB</name>
<gene>
    <name evidence="2" type="ORF">CYR75_06745</name>
</gene>
<evidence type="ECO:0000313" key="3">
    <source>
        <dbReference type="Proteomes" id="UP000234882"/>
    </source>
</evidence>
<evidence type="ECO:0000256" key="1">
    <source>
        <dbReference type="SAM" id="Coils"/>
    </source>
</evidence>
<reference evidence="3" key="1">
    <citation type="submission" date="2017-12" db="EMBL/GenBank/DDBJ databases">
        <title>Genomic analysis of Paracoccus sp. CBA4604.</title>
        <authorList>
            <person name="Roh S.W."/>
            <person name="Kim J.Y."/>
            <person name="Kim J.S."/>
        </authorList>
    </citation>
    <scope>NUCLEOTIDE SEQUENCE [LARGE SCALE GENOMIC DNA]</scope>
    <source>
        <strain evidence="3">CBA4604</strain>
    </source>
</reference>
<keyword evidence="1" id="KW-0175">Coiled coil</keyword>
<dbReference type="Proteomes" id="UP000234882">
    <property type="component" value="Chromosome"/>
</dbReference>
<evidence type="ECO:0000313" key="2">
    <source>
        <dbReference type="EMBL" id="AUM74004.1"/>
    </source>
</evidence>